<name>A0A5C6CQJ6_9BACT</name>
<reference evidence="3 4" key="1">
    <citation type="submission" date="2019-02" db="EMBL/GenBank/DDBJ databases">
        <title>Deep-cultivation of Planctomycetes and their phenomic and genomic characterization uncovers novel biology.</title>
        <authorList>
            <person name="Wiegand S."/>
            <person name="Jogler M."/>
            <person name="Boedeker C."/>
            <person name="Pinto D."/>
            <person name="Vollmers J."/>
            <person name="Rivas-Marin E."/>
            <person name="Kohn T."/>
            <person name="Peeters S.H."/>
            <person name="Heuer A."/>
            <person name="Rast P."/>
            <person name="Oberbeckmann S."/>
            <person name="Bunk B."/>
            <person name="Jeske O."/>
            <person name="Meyerdierks A."/>
            <person name="Storesund J.E."/>
            <person name="Kallscheuer N."/>
            <person name="Luecker S."/>
            <person name="Lage O.M."/>
            <person name="Pohl T."/>
            <person name="Merkel B.J."/>
            <person name="Hornburger P."/>
            <person name="Mueller R.-W."/>
            <person name="Bruemmer F."/>
            <person name="Labrenz M."/>
            <person name="Spormann A.M."/>
            <person name="Op Den Camp H."/>
            <person name="Overmann J."/>
            <person name="Amann R."/>
            <person name="Jetten M.S.M."/>
            <person name="Mascher T."/>
            <person name="Medema M.H."/>
            <person name="Devos D.P."/>
            <person name="Kaster A.-K."/>
            <person name="Ovreas L."/>
            <person name="Rohde M."/>
            <person name="Galperin M.Y."/>
            <person name="Jogler C."/>
        </authorList>
    </citation>
    <scope>NUCLEOTIDE SEQUENCE [LARGE SCALE GENOMIC DNA]</scope>
    <source>
        <strain evidence="3 4">Pla144</strain>
    </source>
</reference>
<proteinExistence type="predicted"/>
<accession>A0A5C6CQJ6</accession>
<dbReference type="RefSeq" id="WP_146451367.1">
    <property type="nucleotide sequence ID" value="NZ_SJPS01000004.1"/>
</dbReference>
<gene>
    <name evidence="3" type="primary">gtf1</name>
    <name evidence="3" type="ORF">Pla144_30060</name>
</gene>
<protein>
    <submittedName>
        <fullName evidence="3">Glycosyltransferase Gtf1</fullName>
    </submittedName>
</protein>
<feature type="domain" description="Glycosyl transferase family 1" evidence="1">
    <location>
        <begin position="174"/>
        <end position="319"/>
    </location>
</feature>
<keyword evidence="3" id="KW-0808">Transferase</keyword>
<evidence type="ECO:0000313" key="3">
    <source>
        <dbReference type="EMBL" id="TWU25794.1"/>
    </source>
</evidence>
<dbReference type="CDD" id="cd03801">
    <property type="entry name" value="GT4_PimA-like"/>
    <property type="match status" value="1"/>
</dbReference>
<dbReference type="InterPro" id="IPR028098">
    <property type="entry name" value="Glyco_trans_4-like_N"/>
</dbReference>
<dbReference type="InterPro" id="IPR001296">
    <property type="entry name" value="Glyco_trans_1"/>
</dbReference>
<dbReference type="Proteomes" id="UP000318437">
    <property type="component" value="Unassembled WGS sequence"/>
</dbReference>
<dbReference type="SUPFAM" id="SSF53756">
    <property type="entry name" value="UDP-Glycosyltransferase/glycogen phosphorylase"/>
    <property type="match status" value="1"/>
</dbReference>
<feature type="domain" description="Glycosyltransferase subfamily 4-like N-terminal" evidence="2">
    <location>
        <begin position="23"/>
        <end position="164"/>
    </location>
</feature>
<keyword evidence="4" id="KW-1185">Reference proteome</keyword>
<dbReference type="PANTHER" id="PTHR12526:SF630">
    <property type="entry name" value="GLYCOSYLTRANSFERASE"/>
    <property type="match status" value="1"/>
</dbReference>
<dbReference type="Gene3D" id="3.40.50.2000">
    <property type="entry name" value="Glycogen Phosphorylase B"/>
    <property type="match status" value="2"/>
</dbReference>
<organism evidence="3 4">
    <name type="scientific">Bythopirellula polymerisocia</name>
    <dbReference type="NCBI Taxonomy" id="2528003"/>
    <lineage>
        <taxon>Bacteria</taxon>
        <taxon>Pseudomonadati</taxon>
        <taxon>Planctomycetota</taxon>
        <taxon>Planctomycetia</taxon>
        <taxon>Pirellulales</taxon>
        <taxon>Lacipirellulaceae</taxon>
        <taxon>Bythopirellula</taxon>
    </lineage>
</organism>
<dbReference type="PANTHER" id="PTHR12526">
    <property type="entry name" value="GLYCOSYLTRANSFERASE"/>
    <property type="match status" value="1"/>
</dbReference>
<evidence type="ECO:0000259" key="1">
    <source>
        <dbReference type="Pfam" id="PF00534"/>
    </source>
</evidence>
<dbReference type="EMBL" id="SJPS01000004">
    <property type="protein sequence ID" value="TWU25794.1"/>
    <property type="molecule type" value="Genomic_DNA"/>
</dbReference>
<dbReference type="OrthoDB" id="232381at2"/>
<evidence type="ECO:0000313" key="4">
    <source>
        <dbReference type="Proteomes" id="UP000318437"/>
    </source>
</evidence>
<dbReference type="AlphaFoldDB" id="A0A5C6CQJ6"/>
<sequence>MSEIDNRSQQSRLCWLVPGERAGGIIWVADSCCRQSAAEGYEVTLLTMEPLSTRTRQTANYSVNCLNVISPYTDTPKIFLDWVTQNRPDVLFINGCDTMDDCIPYLPPEVRCVYVVHDTMSFYWKRAVKYEKSLDAIVAVSNATASRFRGRLKHPERLHVIQNGTVFPPRRTLDSPSHGKDLVFLGGSDSRKGAYDLVHLWPILVESGYSGRLHWYGQMAEDIKLRIATLPASDQIMTYGHVPRTEVLLRLESSSVLLMLSRAEACSIALLEGMSMGCVPVAWDINDTGTKEIVKDGHRFLAPLGDYNALAKQTLLALEHHDAVTEGIATHARTEFAESRMWRDYGIIINQIVTQPLAIRPCEGQSPPDYEFPIRTSQLIPRRLWKFLKPRIAKSPRLYYFLRKKL</sequence>
<dbReference type="Pfam" id="PF00534">
    <property type="entry name" value="Glycos_transf_1"/>
    <property type="match status" value="1"/>
</dbReference>
<comment type="caution">
    <text evidence="3">The sequence shown here is derived from an EMBL/GenBank/DDBJ whole genome shotgun (WGS) entry which is preliminary data.</text>
</comment>
<dbReference type="Pfam" id="PF13439">
    <property type="entry name" value="Glyco_transf_4"/>
    <property type="match status" value="1"/>
</dbReference>
<evidence type="ECO:0000259" key="2">
    <source>
        <dbReference type="Pfam" id="PF13439"/>
    </source>
</evidence>
<dbReference type="GO" id="GO:0016757">
    <property type="term" value="F:glycosyltransferase activity"/>
    <property type="evidence" value="ECO:0007669"/>
    <property type="project" value="UniProtKB-ARBA"/>
</dbReference>